<organism evidence="3 4">
    <name type="scientific">Blepharisma stoltei</name>
    <dbReference type="NCBI Taxonomy" id="1481888"/>
    <lineage>
        <taxon>Eukaryota</taxon>
        <taxon>Sar</taxon>
        <taxon>Alveolata</taxon>
        <taxon>Ciliophora</taxon>
        <taxon>Postciliodesmatophora</taxon>
        <taxon>Heterotrichea</taxon>
        <taxon>Heterotrichida</taxon>
        <taxon>Blepharismidae</taxon>
        <taxon>Blepharisma</taxon>
    </lineage>
</organism>
<dbReference type="InterPro" id="IPR014756">
    <property type="entry name" value="Ig_E-set"/>
</dbReference>
<reference evidence="3" key="1">
    <citation type="submission" date="2021-09" db="EMBL/GenBank/DDBJ databases">
        <authorList>
            <consortium name="AG Swart"/>
            <person name="Singh M."/>
            <person name="Singh A."/>
            <person name="Seah K."/>
            <person name="Emmerich C."/>
        </authorList>
    </citation>
    <scope>NUCLEOTIDE SEQUENCE</scope>
    <source>
        <strain evidence="3">ATCC30299</strain>
    </source>
</reference>
<dbReference type="PANTHER" id="PTHR11188:SF17">
    <property type="entry name" value="FI21816P1"/>
    <property type="match status" value="1"/>
</dbReference>
<dbReference type="InterPro" id="IPR050357">
    <property type="entry name" value="Arrestin_domain-protein"/>
</dbReference>
<dbReference type="InterPro" id="IPR011021">
    <property type="entry name" value="Arrestin-like_N"/>
</dbReference>
<evidence type="ECO:0000259" key="2">
    <source>
        <dbReference type="Pfam" id="PF02752"/>
    </source>
</evidence>
<keyword evidence="4" id="KW-1185">Reference proteome</keyword>
<dbReference type="Pfam" id="PF02752">
    <property type="entry name" value="Arrestin_C"/>
    <property type="match status" value="1"/>
</dbReference>
<dbReference type="GO" id="GO:0015031">
    <property type="term" value="P:protein transport"/>
    <property type="evidence" value="ECO:0007669"/>
    <property type="project" value="TreeGrafter"/>
</dbReference>
<evidence type="ECO:0000259" key="1">
    <source>
        <dbReference type="Pfam" id="PF00339"/>
    </source>
</evidence>
<evidence type="ECO:0008006" key="5">
    <source>
        <dbReference type="Google" id="ProtNLM"/>
    </source>
</evidence>
<dbReference type="GO" id="GO:0005737">
    <property type="term" value="C:cytoplasm"/>
    <property type="evidence" value="ECO:0007669"/>
    <property type="project" value="TreeGrafter"/>
</dbReference>
<dbReference type="EMBL" id="CAJZBQ010000005">
    <property type="protein sequence ID" value="CAG9311912.1"/>
    <property type="molecule type" value="Genomic_DNA"/>
</dbReference>
<gene>
    <name evidence="3" type="ORF">BSTOLATCC_MIC5172</name>
</gene>
<dbReference type="Gene3D" id="2.60.40.640">
    <property type="match status" value="2"/>
</dbReference>
<feature type="domain" description="Arrestin-like N-terminal" evidence="1">
    <location>
        <begin position="25"/>
        <end position="157"/>
    </location>
</feature>
<dbReference type="InterPro" id="IPR014752">
    <property type="entry name" value="Arrestin-like_C"/>
</dbReference>
<feature type="domain" description="Arrestin C-terminal-like" evidence="2">
    <location>
        <begin position="189"/>
        <end position="325"/>
    </location>
</feature>
<sequence length="359" mass="40405">MGSDTSKPTNMKGDLYISLEDKNVIAGDYVRGNVHAHLKDSVASPKLIVFFRGKEVVEFLTEHQESNGDHGAITYQIDHSGKQLIKKGKAIIFNKPNMTVPSGNYCVPFRFRLYEDLPPSFSSAVFTKGVAKLEYKIGALLDVQGIEIMKFKKPINVMSNYFPILPELYPRQISHEVHGYNNTLWCINNEKASLKVWIEKATFGLDESIDLFVEVDLKNFSSDIRRVEVEINKVTTVTANKKNCITKTQSKSLWKDTFKTEILARSGTQNRKFSIPVAAILRNDRTYTMKSCLIKCQYIARVRMHTDYKLFRCTGFPAIEQGIVILPFKANGMPEPSTSAKLDSSISPLISQASTADEA</sequence>
<evidence type="ECO:0000313" key="4">
    <source>
        <dbReference type="Proteomes" id="UP001162131"/>
    </source>
</evidence>
<comment type="caution">
    <text evidence="3">The sequence shown here is derived from an EMBL/GenBank/DDBJ whole genome shotgun (WGS) entry which is preliminary data.</text>
</comment>
<protein>
    <recommendedName>
        <fullName evidence="5">Arrestin-like N-terminal domain-containing protein</fullName>
    </recommendedName>
</protein>
<dbReference type="SUPFAM" id="SSF81296">
    <property type="entry name" value="E set domains"/>
    <property type="match status" value="2"/>
</dbReference>
<dbReference type="InterPro" id="IPR011022">
    <property type="entry name" value="Arrestin_C-like"/>
</dbReference>
<proteinExistence type="predicted"/>
<dbReference type="PANTHER" id="PTHR11188">
    <property type="entry name" value="ARRESTIN DOMAIN CONTAINING PROTEIN"/>
    <property type="match status" value="1"/>
</dbReference>
<evidence type="ECO:0000313" key="3">
    <source>
        <dbReference type="EMBL" id="CAG9311912.1"/>
    </source>
</evidence>
<dbReference type="Proteomes" id="UP001162131">
    <property type="component" value="Unassembled WGS sequence"/>
</dbReference>
<dbReference type="AlphaFoldDB" id="A0AAU9ICK2"/>
<dbReference type="Pfam" id="PF00339">
    <property type="entry name" value="Arrestin_N"/>
    <property type="match status" value="1"/>
</dbReference>
<name>A0AAU9ICK2_9CILI</name>
<accession>A0AAU9ICK2</accession>